<dbReference type="AlphaFoldDB" id="A0A1B1T983"/>
<reference evidence="1" key="2">
    <citation type="submission" date="2015-12" db="EMBL/GenBank/DDBJ databases">
        <authorList>
            <person name="Shamseldin A."/>
            <person name="Moawad H."/>
            <person name="Abd El-Rahim W.M."/>
            <person name="Sadowsky M.J."/>
        </authorList>
    </citation>
    <scope>NUCLEOTIDE SEQUENCE</scope>
</reference>
<reference evidence="1" key="1">
    <citation type="journal article" date="2015" name="ISME J.">
        <title>A new class of marine Euryarchaeota group II from the Mediterranean deep chlorophyll maximum.</title>
        <authorList>
            <person name="Martin-Cuadrado A.B."/>
            <person name="Garcia-Heredia I."/>
            <person name="Molto A.G."/>
            <person name="Lopez-Ubeda R."/>
            <person name="Kimes N."/>
            <person name="Lopez-Garcia P."/>
            <person name="Moreira D."/>
            <person name="Rodriguez-Valera F."/>
        </authorList>
    </citation>
    <scope>NUCLEOTIDE SEQUENCE</scope>
</reference>
<accession>A0A1B1T983</accession>
<name>A0A1B1T983_9ARCH</name>
<evidence type="ECO:0000313" key="1">
    <source>
        <dbReference type="EMBL" id="ANV78847.1"/>
    </source>
</evidence>
<organism evidence="1">
    <name type="scientific">uncultured Poseidoniia archaeon</name>
    <dbReference type="NCBI Taxonomy" id="1697135"/>
    <lineage>
        <taxon>Archaea</taxon>
        <taxon>Methanobacteriati</taxon>
        <taxon>Thermoplasmatota</taxon>
        <taxon>Candidatus Poseidoniia</taxon>
        <taxon>environmental samples</taxon>
    </lineage>
</organism>
<sequence length="59" mass="7192">MEITKKLRKTQGNSDVRPLSRYESWSLWSKAWFVAIFWLIRKICLENQKGFKEFTNIRI</sequence>
<protein>
    <submittedName>
        <fullName evidence="1">Uncharacterized protein</fullName>
    </submittedName>
</protein>
<proteinExistence type="predicted"/>
<dbReference type="EMBL" id="KP211801">
    <property type="protein sequence ID" value="ANV78847.1"/>
    <property type="molecule type" value="Genomic_DNA"/>
</dbReference>